<sequence>MATGGTGPLQVEHIFQLLDSADTVSDIKGIILENLSSTKETWLIHLLVEHYFRTQSPNVQELFAELKESQAKALLDKIQDGLKSAETRQPALQLVLFLAYREIPWCHQIVDTPLFSFILKILKTETDVPVLMTSLMVIVILLPSLPVTLGPHLSTIFDIFGRMSILCVKSPATTPEVFVLYLQVAIYSLFHRLYGMYPCSFMCFIRKFYGQKENIHIYEEIVLPMIERVRLHPRLIMGQKETETSKNMWKNQETQDIVVACSRLSLDYVEGSWEDTHCPVFHSLQAVDKFKQLFPSKAVVIPHRLGASDYSSSAVSTVSSSSLQVPSLDIATVGESPSILLGLSTPPGSQRTTPAPTSLEPGHAPVSDVGTEANTSGQHTPSQTDDGERTPMSRSSSRGAFQTSKSTSDPKRPAPRPAATPGTPGSHALPWMSPAAGAGPA</sequence>
<feature type="compositionally biased region" description="Polar residues" evidence="1">
    <location>
        <begin position="372"/>
        <end position="384"/>
    </location>
</feature>
<evidence type="ECO:0000313" key="3">
    <source>
        <dbReference type="Proteomes" id="UP000271974"/>
    </source>
</evidence>
<evidence type="ECO:0008006" key="4">
    <source>
        <dbReference type="Google" id="ProtNLM"/>
    </source>
</evidence>
<organism evidence="2 3">
    <name type="scientific">Elysia chlorotica</name>
    <name type="common">Eastern emerald elysia</name>
    <name type="synonym">Sea slug</name>
    <dbReference type="NCBI Taxonomy" id="188477"/>
    <lineage>
        <taxon>Eukaryota</taxon>
        <taxon>Metazoa</taxon>
        <taxon>Spiralia</taxon>
        <taxon>Lophotrochozoa</taxon>
        <taxon>Mollusca</taxon>
        <taxon>Gastropoda</taxon>
        <taxon>Heterobranchia</taxon>
        <taxon>Euthyneura</taxon>
        <taxon>Panpulmonata</taxon>
        <taxon>Sacoglossa</taxon>
        <taxon>Placobranchoidea</taxon>
        <taxon>Plakobranchidae</taxon>
        <taxon>Elysia</taxon>
    </lineage>
</organism>
<accession>A0A433T5Y1</accession>
<dbReference type="OrthoDB" id="6022054at2759"/>
<dbReference type="AlphaFoldDB" id="A0A433T5Y1"/>
<feature type="compositionally biased region" description="Polar residues" evidence="1">
    <location>
        <begin position="346"/>
        <end position="356"/>
    </location>
</feature>
<proteinExistence type="predicted"/>
<dbReference type="SUPFAM" id="SSF48371">
    <property type="entry name" value="ARM repeat"/>
    <property type="match status" value="1"/>
</dbReference>
<dbReference type="EMBL" id="RQTK01000621">
    <property type="protein sequence ID" value="RUS76957.1"/>
    <property type="molecule type" value="Genomic_DNA"/>
</dbReference>
<comment type="caution">
    <text evidence="2">The sequence shown here is derived from an EMBL/GenBank/DDBJ whole genome shotgun (WGS) entry which is preliminary data.</text>
</comment>
<dbReference type="STRING" id="188477.A0A433T5Y1"/>
<dbReference type="PANTHER" id="PTHR15154">
    <property type="entry name" value="HAMARTIN"/>
    <property type="match status" value="1"/>
</dbReference>
<dbReference type="GO" id="GO:0032007">
    <property type="term" value="P:negative regulation of TOR signaling"/>
    <property type="evidence" value="ECO:0007669"/>
    <property type="project" value="TreeGrafter"/>
</dbReference>
<protein>
    <recommendedName>
        <fullName evidence="4">Hamartin</fullName>
    </recommendedName>
</protein>
<gene>
    <name evidence="2" type="ORF">EGW08_015277</name>
</gene>
<feature type="region of interest" description="Disordered" evidence="1">
    <location>
        <begin position="339"/>
        <end position="441"/>
    </location>
</feature>
<dbReference type="GO" id="GO:0008285">
    <property type="term" value="P:negative regulation of cell population proliferation"/>
    <property type="evidence" value="ECO:0007669"/>
    <property type="project" value="TreeGrafter"/>
</dbReference>
<name>A0A433T5Y1_ELYCH</name>
<feature type="compositionally biased region" description="Polar residues" evidence="1">
    <location>
        <begin position="392"/>
        <end position="407"/>
    </location>
</feature>
<evidence type="ECO:0000313" key="2">
    <source>
        <dbReference type="EMBL" id="RUS76957.1"/>
    </source>
</evidence>
<dbReference type="GO" id="GO:0051726">
    <property type="term" value="P:regulation of cell cycle"/>
    <property type="evidence" value="ECO:0007669"/>
    <property type="project" value="TreeGrafter"/>
</dbReference>
<dbReference type="PANTHER" id="PTHR15154:SF2">
    <property type="entry name" value="HAMARTIN"/>
    <property type="match status" value="1"/>
</dbReference>
<dbReference type="InterPro" id="IPR007483">
    <property type="entry name" value="Hamartin"/>
</dbReference>
<reference evidence="2 3" key="1">
    <citation type="submission" date="2019-01" db="EMBL/GenBank/DDBJ databases">
        <title>A draft genome assembly of the solar-powered sea slug Elysia chlorotica.</title>
        <authorList>
            <person name="Cai H."/>
            <person name="Li Q."/>
            <person name="Fang X."/>
            <person name="Li J."/>
            <person name="Curtis N.E."/>
            <person name="Altenburger A."/>
            <person name="Shibata T."/>
            <person name="Feng M."/>
            <person name="Maeda T."/>
            <person name="Schwartz J.A."/>
            <person name="Shigenobu S."/>
            <person name="Lundholm N."/>
            <person name="Nishiyama T."/>
            <person name="Yang H."/>
            <person name="Hasebe M."/>
            <person name="Li S."/>
            <person name="Pierce S.K."/>
            <person name="Wang J."/>
        </authorList>
    </citation>
    <scope>NUCLEOTIDE SEQUENCE [LARGE SCALE GENOMIC DNA]</scope>
    <source>
        <strain evidence="2">EC2010</strain>
        <tissue evidence="2">Whole organism of an adult</tissue>
    </source>
</reference>
<dbReference type="InterPro" id="IPR016024">
    <property type="entry name" value="ARM-type_fold"/>
</dbReference>
<dbReference type="Proteomes" id="UP000271974">
    <property type="component" value="Unassembled WGS sequence"/>
</dbReference>
<keyword evidence="3" id="KW-1185">Reference proteome</keyword>
<dbReference type="GO" id="GO:0033596">
    <property type="term" value="C:TSC1-TSC2 complex"/>
    <property type="evidence" value="ECO:0007669"/>
    <property type="project" value="TreeGrafter"/>
</dbReference>
<feature type="non-terminal residue" evidence="2">
    <location>
        <position position="441"/>
    </location>
</feature>
<evidence type="ECO:0000256" key="1">
    <source>
        <dbReference type="SAM" id="MobiDB-lite"/>
    </source>
</evidence>
<dbReference type="Pfam" id="PF04388">
    <property type="entry name" value="Hamartin"/>
    <property type="match status" value="1"/>
</dbReference>